<dbReference type="GO" id="GO:0004826">
    <property type="term" value="F:phenylalanine-tRNA ligase activity"/>
    <property type="evidence" value="ECO:0007669"/>
    <property type="project" value="UniProtKB-EC"/>
</dbReference>
<dbReference type="SUPFAM" id="SSF54991">
    <property type="entry name" value="Anticodon-binding domain of PheRS"/>
    <property type="match status" value="1"/>
</dbReference>
<comment type="caution">
    <text evidence="12">The sequence shown here is derived from an EMBL/GenBank/DDBJ whole genome shotgun (WGS) entry which is preliminary data.</text>
</comment>
<dbReference type="InterPro" id="IPR005147">
    <property type="entry name" value="tRNA_synthase_B5-dom"/>
</dbReference>
<dbReference type="EMBL" id="LBTA01000007">
    <property type="protein sequence ID" value="KKQ33750.1"/>
    <property type="molecule type" value="Genomic_DNA"/>
</dbReference>
<evidence type="ECO:0000313" key="12">
    <source>
        <dbReference type="EMBL" id="KKQ33750.1"/>
    </source>
</evidence>
<evidence type="ECO:0000256" key="7">
    <source>
        <dbReference type="ARBA" id="ARBA00022842"/>
    </source>
</evidence>
<dbReference type="GO" id="GO:0003723">
    <property type="term" value="F:RNA binding"/>
    <property type="evidence" value="ECO:0007669"/>
    <property type="project" value="InterPro"/>
</dbReference>
<dbReference type="Pfam" id="PF03147">
    <property type="entry name" value="FDX-ACB"/>
    <property type="match status" value="1"/>
</dbReference>
<dbReference type="PATRIC" id="fig|1618729.3.peg.108"/>
<evidence type="ECO:0000256" key="9">
    <source>
        <dbReference type="ARBA" id="ARBA00023146"/>
    </source>
</evidence>
<evidence type="ECO:0000259" key="10">
    <source>
        <dbReference type="PROSITE" id="PS51447"/>
    </source>
</evidence>
<dbReference type="Pfam" id="PF03484">
    <property type="entry name" value="B5"/>
    <property type="match status" value="1"/>
</dbReference>
<name>A0A0G0H5F1_9BACT</name>
<dbReference type="SUPFAM" id="SSF55681">
    <property type="entry name" value="Class II aaRS and biotin synthetases"/>
    <property type="match status" value="1"/>
</dbReference>
<dbReference type="GO" id="GO:0009328">
    <property type="term" value="C:phenylalanine-tRNA ligase complex"/>
    <property type="evidence" value="ECO:0007669"/>
    <property type="project" value="TreeGrafter"/>
</dbReference>
<evidence type="ECO:0000256" key="4">
    <source>
        <dbReference type="ARBA" id="ARBA00022723"/>
    </source>
</evidence>
<keyword evidence="6" id="KW-0067">ATP-binding</keyword>
<dbReference type="SMART" id="SM00896">
    <property type="entry name" value="FDX-ACB"/>
    <property type="match status" value="1"/>
</dbReference>
<dbReference type="SUPFAM" id="SSF56037">
    <property type="entry name" value="PheT/TilS domain"/>
    <property type="match status" value="1"/>
</dbReference>
<dbReference type="PROSITE" id="PS51447">
    <property type="entry name" value="FDX_ACB"/>
    <property type="match status" value="1"/>
</dbReference>
<keyword evidence="7" id="KW-0460">Magnesium</keyword>
<dbReference type="Gene3D" id="3.50.40.10">
    <property type="entry name" value="Phenylalanyl-trna Synthetase, Chain B, domain 3"/>
    <property type="match status" value="1"/>
</dbReference>
<evidence type="ECO:0000256" key="3">
    <source>
        <dbReference type="ARBA" id="ARBA00022598"/>
    </source>
</evidence>
<dbReference type="GO" id="GO:0000287">
    <property type="term" value="F:magnesium ion binding"/>
    <property type="evidence" value="ECO:0007669"/>
    <property type="project" value="InterPro"/>
</dbReference>
<evidence type="ECO:0000256" key="6">
    <source>
        <dbReference type="ARBA" id="ARBA00022840"/>
    </source>
</evidence>
<dbReference type="Gene3D" id="3.30.930.10">
    <property type="entry name" value="Bira Bifunctional Protein, Domain 2"/>
    <property type="match status" value="1"/>
</dbReference>
<proteinExistence type="predicted"/>
<dbReference type="InterPro" id="IPR009061">
    <property type="entry name" value="DNA-bd_dom_put_sf"/>
</dbReference>
<dbReference type="InterPro" id="IPR045864">
    <property type="entry name" value="aa-tRNA-synth_II/BPL/LPL"/>
</dbReference>
<accession>A0A0G0H5F1</accession>
<reference evidence="12 13" key="1">
    <citation type="journal article" date="2015" name="Nature">
        <title>rRNA introns, odd ribosomes, and small enigmatic genomes across a large radiation of phyla.</title>
        <authorList>
            <person name="Brown C.T."/>
            <person name="Hug L.A."/>
            <person name="Thomas B.C."/>
            <person name="Sharon I."/>
            <person name="Castelle C.J."/>
            <person name="Singh A."/>
            <person name="Wilkins M.J."/>
            <person name="Williams K.H."/>
            <person name="Banfield J.F."/>
        </authorList>
    </citation>
    <scope>NUCLEOTIDE SEQUENCE [LARGE SCALE GENOMIC DNA]</scope>
</reference>
<dbReference type="GO" id="GO:0005524">
    <property type="term" value="F:ATP binding"/>
    <property type="evidence" value="ECO:0007669"/>
    <property type="project" value="UniProtKB-KW"/>
</dbReference>
<dbReference type="InterPro" id="IPR041616">
    <property type="entry name" value="PheRS_beta_core"/>
</dbReference>
<evidence type="ECO:0000256" key="8">
    <source>
        <dbReference type="ARBA" id="ARBA00022917"/>
    </source>
</evidence>
<dbReference type="InterPro" id="IPR045060">
    <property type="entry name" value="Phe-tRNA-ligase_IIc_bsu"/>
</dbReference>
<comment type="cofactor">
    <cofactor evidence="1">
        <name>Mg(2+)</name>
        <dbReference type="ChEBI" id="CHEBI:18420"/>
    </cofactor>
</comment>
<dbReference type="InterPro" id="IPR020825">
    <property type="entry name" value="Phe-tRNA_synthase-like_B3/B4"/>
</dbReference>
<feature type="domain" description="B5" evidence="11">
    <location>
        <begin position="293"/>
        <end position="376"/>
    </location>
</feature>
<protein>
    <recommendedName>
        <fullName evidence="2">phenylalanine--tRNA ligase</fullName>
        <ecNumber evidence="2">6.1.1.20</ecNumber>
    </recommendedName>
</protein>
<dbReference type="Gene3D" id="3.30.56.10">
    <property type="match status" value="2"/>
</dbReference>
<evidence type="ECO:0000256" key="5">
    <source>
        <dbReference type="ARBA" id="ARBA00022741"/>
    </source>
</evidence>
<dbReference type="AlphaFoldDB" id="A0A0G0H5F1"/>
<dbReference type="Proteomes" id="UP000034701">
    <property type="component" value="Unassembled WGS sequence"/>
</dbReference>
<dbReference type="PANTHER" id="PTHR10947">
    <property type="entry name" value="PHENYLALANYL-TRNA SYNTHETASE BETA CHAIN AND LEUCINE-RICH REPEAT-CONTAINING PROTEIN 47"/>
    <property type="match status" value="1"/>
</dbReference>
<dbReference type="InterPro" id="IPR005146">
    <property type="entry name" value="B3/B4_tRNA-bd"/>
</dbReference>
<dbReference type="Gene3D" id="3.30.70.380">
    <property type="entry name" value="Ferrodoxin-fold anticodon-binding domain"/>
    <property type="match status" value="1"/>
</dbReference>
<keyword evidence="9" id="KW-0030">Aminoacyl-tRNA synthetase</keyword>
<dbReference type="SMART" id="SM00874">
    <property type="entry name" value="B5"/>
    <property type="match status" value="1"/>
</dbReference>
<dbReference type="SUPFAM" id="SSF46955">
    <property type="entry name" value="Putative DNA-binding domain"/>
    <property type="match status" value="2"/>
</dbReference>
<dbReference type="Pfam" id="PF03483">
    <property type="entry name" value="B3_4"/>
    <property type="match status" value="1"/>
</dbReference>
<dbReference type="SMART" id="SM00873">
    <property type="entry name" value="B3_4"/>
    <property type="match status" value="1"/>
</dbReference>
<gene>
    <name evidence="12" type="ORF">US45_C0007G0011</name>
</gene>
<dbReference type="EC" id="6.1.1.20" evidence="2"/>
<dbReference type="InterPro" id="IPR005121">
    <property type="entry name" value="Fdx_antiC-bd"/>
</dbReference>
<keyword evidence="5" id="KW-0547">Nucleotide-binding</keyword>
<dbReference type="Pfam" id="PF17759">
    <property type="entry name" value="tRNA_synthFbeta"/>
    <property type="match status" value="1"/>
</dbReference>
<dbReference type="PROSITE" id="PS51483">
    <property type="entry name" value="B5"/>
    <property type="match status" value="1"/>
</dbReference>
<evidence type="ECO:0000259" key="11">
    <source>
        <dbReference type="PROSITE" id="PS51483"/>
    </source>
</evidence>
<organism evidence="12 13">
    <name type="scientific">Candidatus Nomurabacteria bacterium GW2011_GWA1_37_20</name>
    <dbReference type="NCBI Taxonomy" id="1618729"/>
    <lineage>
        <taxon>Bacteria</taxon>
        <taxon>Candidatus Nomuraibacteriota</taxon>
    </lineage>
</organism>
<dbReference type="InterPro" id="IPR036690">
    <property type="entry name" value="Fdx_antiC-bd_sf"/>
</dbReference>
<evidence type="ECO:0000313" key="13">
    <source>
        <dbReference type="Proteomes" id="UP000034701"/>
    </source>
</evidence>
<dbReference type="PANTHER" id="PTHR10947:SF0">
    <property type="entry name" value="PHENYLALANINE--TRNA LIGASE BETA SUBUNIT"/>
    <property type="match status" value="1"/>
</dbReference>
<feature type="domain" description="FDX-ACB" evidence="10">
    <location>
        <begin position="535"/>
        <end position="625"/>
    </location>
</feature>
<keyword evidence="3 12" id="KW-0436">Ligase</keyword>
<evidence type="ECO:0000256" key="2">
    <source>
        <dbReference type="ARBA" id="ARBA00012814"/>
    </source>
</evidence>
<keyword evidence="4" id="KW-0479">Metal-binding</keyword>
<sequence>MKISYNWLKWYVPKAPDANKLAGIFNYHLCEVESLEKKPGGDTIFDLKILPNRAHDLLSHQGVAREIASLLDIEYVDPTPKYKIPASIKASTDKSELKIDIQTSLCRRYMGRIIRRIKVGPSPEWVKKHLESIGQRSINNMVDAANLLMFNTGQPAHVFDLDKLAEEGLIVRQAKTGEQITTLDNKEVGIGVKDIIIADSKNVLGVAGIKGGKIAEVDNKTKNIILEVANFDPVSVRKTAQALNIFTDARKRFENDLSPELAAYAMRELSALIFEMCPEAIFENVVDVYPEKQKEKKLSFSANKISKILGLKVSDKEVEDILKRYNFKYNLVVGAPLGAPTTKFTVVILPMRLDLEIEEDMAEEIGRILGYDKLKGKIPKINFEPKVNETYAKISWAKGKLLEEGYSEVMTYTFCDTGEVEVQNSASDKKFLRTNLTDGLKESLKLNQLNAPSLGIDKVKVFEIGTIFKKRGEEMHVAYGDKKEIKEMTLDEYARLDLLQAREKNSPAFALGGIGQGTHGSLNFSLQPSHFKMWSLFPFIVRDIAVFVPEKIKSSEVEKIIGKNMGDKVVHGPELFDEFKKGNQISYAFRLVFQSYNCTLTDAEVNEIMTKITNKIKENNDWQVR</sequence>
<keyword evidence="8" id="KW-0648">Protein biosynthesis</keyword>
<dbReference type="GO" id="GO:0006432">
    <property type="term" value="P:phenylalanyl-tRNA aminoacylation"/>
    <property type="evidence" value="ECO:0007669"/>
    <property type="project" value="InterPro"/>
</dbReference>
<evidence type="ECO:0000256" key="1">
    <source>
        <dbReference type="ARBA" id="ARBA00001946"/>
    </source>
</evidence>